<proteinExistence type="predicted"/>
<protein>
    <submittedName>
        <fullName evidence="1">Uncharacterized protein</fullName>
    </submittedName>
</protein>
<name>A0A6M3IKW0_9ZZZZ</name>
<sequence length="49" mass="5831">MDELEVFCKWIISQLKDIDIEDLTEFELKLLKKTGQTITKIEYHKGFAK</sequence>
<reference evidence="1" key="1">
    <citation type="submission" date="2020-03" db="EMBL/GenBank/DDBJ databases">
        <title>The deep terrestrial virosphere.</title>
        <authorList>
            <person name="Holmfeldt K."/>
            <person name="Nilsson E."/>
            <person name="Simone D."/>
            <person name="Lopez-Fernandez M."/>
            <person name="Wu X."/>
            <person name="de Brujin I."/>
            <person name="Lundin D."/>
            <person name="Andersson A."/>
            <person name="Bertilsson S."/>
            <person name="Dopson M."/>
        </authorList>
    </citation>
    <scope>NUCLEOTIDE SEQUENCE</scope>
    <source>
        <strain evidence="1">MM415B01557</strain>
    </source>
</reference>
<dbReference type="AlphaFoldDB" id="A0A6M3IKW0"/>
<evidence type="ECO:0000313" key="1">
    <source>
        <dbReference type="EMBL" id="QJA57808.1"/>
    </source>
</evidence>
<dbReference type="EMBL" id="MT141293">
    <property type="protein sequence ID" value="QJA57808.1"/>
    <property type="molecule type" value="Genomic_DNA"/>
</dbReference>
<organism evidence="1">
    <name type="scientific">viral metagenome</name>
    <dbReference type="NCBI Taxonomy" id="1070528"/>
    <lineage>
        <taxon>unclassified sequences</taxon>
        <taxon>metagenomes</taxon>
        <taxon>organismal metagenomes</taxon>
    </lineage>
</organism>
<gene>
    <name evidence="1" type="ORF">MM415B01557_0004</name>
</gene>
<accession>A0A6M3IKW0</accession>